<dbReference type="PANTHER" id="PTHR41521:SF4">
    <property type="entry name" value="BLR0684 PROTEIN"/>
    <property type="match status" value="1"/>
</dbReference>
<evidence type="ECO:0000313" key="2">
    <source>
        <dbReference type="EMBL" id="ADE39553.1"/>
    </source>
</evidence>
<evidence type="ECO:0000313" key="3">
    <source>
        <dbReference type="Proteomes" id="UP000007460"/>
    </source>
</evidence>
<protein>
    <recommendedName>
        <fullName evidence="1">DUF1330 domain-containing protein</fullName>
    </recommendedName>
</protein>
<dbReference type="InterPro" id="IPR011008">
    <property type="entry name" value="Dimeric_a/b-barrel"/>
</dbReference>
<dbReference type="HOGENOM" id="CLU_145407_3_2_5"/>
<dbReference type="Pfam" id="PF07045">
    <property type="entry name" value="DUF1330"/>
    <property type="match status" value="1"/>
</dbReference>
<dbReference type="eggNOG" id="COG5470">
    <property type="taxonomic scope" value="Bacteria"/>
</dbReference>
<dbReference type="Gene3D" id="3.30.70.100">
    <property type="match status" value="1"/>
</dbReference>
<dbReference type="KEGG" id="apb:SAR116_1310"/>
<name>D5BTF6_PUNMI</name>
<reference evidence="2 3" key="1">
    <citation type="journal article" date="2010" name="J. Bacteriol.">
        <title>Complete genome sequence of "Candidatus Puniceispirillum marinum" IMCC1322, a representative of the SAR116 clade in the Alphaproteobacteria.</title>
        <authorList>
            <person name="Oh H.M."/>
            <person name="Kwon K.K."/>
            <person name="Kang I."/>
            <person name="Kang S.G."/>
            <person name="Lee J.H."/>
            <person name="Kim S.J."/>
            <person name="Cho J.C."/>
        </authorList>
    </citation>
    <scope>NUCLEOTIDE SEQUENCE [LARGE SCALE GENOMIC DNA]</scope>
    <source>
        <strain evidence="2 3">IMCC1322</strain>
    </source>
</reference>
<dbReference type="RefSeq" id="WP_013046180.1">
    <property type="nucleotide sequence ID" value="NC_014010.1"/>
</dbReference>
<feature type="domain" description="DUF1330" evidence="1">
    <location>
        <begin position="3"/>
        <end position="95"/>
    </location>
</feature>
<accession>D5BTF6</accession>
<organism evidence="2 3">
    <name type="scientific">Puniceispirillum marinum (strain IMCC1322)</name>
    <dbReference type="NCBI Taxonomy" id="488538"/>
    <lineage>
        <taxon>Bacteria</taxon>
        <taxon>Pseudomonadati</taxon>
        <taxon>Pseudomonadota</taxon>
        <taxon>Alphaproteobacteria</taxon>
        <taxon>Candidatus Puniceispirillales</taxon>
        <taxon>Candidatus Puniceispirillaceae</taxon>
        <taxon>Candidatus Puniceispirillum</taxon>
    </lineage>
</organism>
<keyword evidence="3" id="KW-1185">Reference proteome</keyword>
<evidence type="ECO:0000259" key="1">
    <source>
        <dbReference type="Pfam" id="PF07045"/>
    </source>
</evidence>
<proteinExistence type="predicted"/>
<dbReference type="OrthoDB" id="9806380at2"/>
<dbReference type="SUPFAM" id="SSF54909">
    <property type="entry name" value="Dimeric alpha+beta barrel"/>
    <property type="match status" value="1"/>
</dbReference>
<dbReference type="AlphaFoldDB" id="D5BTF6"/>
<dbReference type="Proteomes" id="UP000007460">
    <property type="component" value="Chromosome"/>
</dbReference>
<sequence length="97" mass="10657">MSKGYLVANIRVTDQDRFQEFSGMAGPAIKKYGGRVLARGPVADRLEGDVSGIVMMIEFESKEAANTFYHSEEYQAAKAVREECSDTDLMIAEGVSD</sequence>
<dbReference type="PANTHER" id="PTHR41521">
    <property type="match status" value="1"/>
</dbReference>
<gene>
    <name evidence="2" type="ordered locus">SAR116_1310</name>
</gene>
<dbReference type="EMBL" id="CP001751">
    <property type="protein sequence ID" value="ADE39553.1"/>
    <property type="molecule type" value="Genomic_DNA"/>
</dbReference>
<dbReference type="InterPro" id="IPR010753">
    <property type="entry name" value="DUF1330"/>
</dbReference>